<comment type="catalytic activity">
    <reaction evidence="1">
        <text>1,6-anhydro-N-acetyl-beta-muramate + ATP + H2O = N-acetyl-D-muramate 6-phosphate + ADP + H(+)</text>
        <dbReference type="Rhea" id="RHEA:24952"/>
        <dbReference type="ChEBI" id="CHEBI:15377"/>
        <dbReference type="ChEBI" id="CHEBI:15378"/>
        <dbReference type="ChEBI" id="CHEBI:30616"/>
        <dbReference type="ChEBI" id="CHEBI:58690"/>
        <dbReference type="ChEBI" id="CHEBI:58722"/>
        <dbReference type="ChEBI" id="CHEBI:456216"/>
        <dbReference type="EC" id="2.7.1.170"/>
    </reaction>
</comment>
<dbReference type="AlphaFoldDB" id="K4KHX1"/>
<dbReference type="GO" id="GO:0016301">
    <property type="term" value="F:kinase activity"/>
    <property type="evidence" value="ECO:0007669"/>
    <property type="project" value="UniProtKB-KW"/>
</dbReference>
<dbReference type="InterPro" id="IPR005338">
    <property type="entry name" value="Anhydro_N_Ac-Mur_kinase"/>
</dbReference>
<dbReference type="PANTHER" id="PTHR30605">
    <property type="entry name" value="ANHYDRO-N-ACETYLMURAMIC ACID KINASE"/>
    <property type="match status" value="1"/>
</dbReference>
<dbReference type="GO" id="GO:0009254">
    <property type="term" value="P:peptidoglycan turnover"/>
    <property type="evidence" value="ECO:0007669"/>
    <property type="project" value="UniProtKB-UniRule"/>
</dbReference>
<evidence type="ECO:0000256" key="1">
    <source>
        <dbReference type="HAMAP-Rule" id="MF_01270"/>
    </source>
</evidence>
<dbReference type="EMBL" id="CP003746">
    <property type="protein sequence ID" value="AFU98699.1"/>
    <property type="molecule type" value="Genomic_DNA"/>
</dbReference>
<comment type="pathway">
    <text evidence="1">Amino-sugar metabolism; 1,6-anhydro-N-acetylmuramate degradation.</text>
</comment>
<keyword evidence="1" id="KW-0119">Carbohydrate metabolism</keyword>
<reference evidence="2 3" key="1">
    <citation type="journal article" date="2013" name="Genome Announc.">
        <title>Complete genome sequence of Simiduia agarivorans SA1(T), a marine bacterium able to degrade a variety of polysaccharides.</title>
        <authorList>
            <person name="Lin S.Y."/>
            <person name="Shieh W.Y."/>
            <person name="Chen J.S."/>
            <person name="Tang S.L."/>
        </authorList>
    </citation>
    <scope>NUCLEOTIDE SEQUENCE [LARGE SCALE GENOMIC DNA]</scope>
    <source>
        <strain evidence="3">DSM 21679 / JCM 13881 / BCRC 17597 / SA1</strain>
    </source>
</reference>
<dbReference type="Pfam" id="PF03702">
    <property type="entry name" value="AnmK"/>
    <property type="match status" value="1"/>
</dbReference>
<dbReference type="EC" id="2.7.1.170" evidence="1"/>
<dbReference type="GO" id="GO:0016773">
    <property type="term" value="F:phosphotransferase activity, alcohol group as acceptor"/>
    <property type="evidence" value="ECO:0007669"/>
    <property type="project" value="UniProtKB-UniRule"/>
</dbReference>
<keyword evidence="1" id="KW-0808">Transferase</keyword>
<keyword evidence="3" id="KW-1185">Reference proteome</keyword>
<dbReference type="GO" id="GO:0005524">
    <property type="term" value="F:ATP binding"/>
    <property type="evidence" value="ECO:0007669"/>
    <property type="project" value="UniProtKB-UniRule"/>
</dbReference>
<dbReference type="PANTHER" id="PTHR30605:SF0">
    <property type="entry name" value="ANHYDRO-N-ACETYLMURAMIC ACID KINASE"/>
    <property type="match status" value="1"/>
</dbReference>
<organism evidence="2 3">
    <name type="scientific">Simiduia agarivorans (strain DSM 21679 / JCM 13881 / BCRC 17597 / SA1)</name>
    <dbReference type="NCBI Taxonomy" id="1117647"/>
    <lineage>
        <taxon>Bacteria</taxon>
        <taxon>Pseudomonadati</taxon>
        <taxon>Pseudomonadota</taxon>
        <taxon>Gammaproteobacteria</taxon>
        <taxon>Cellvibrionales</taxon>
        <taxon>Cellvibrionaceae</taxon>
        <taxon>Simiduia</taxon>
    </lineage>
</organism>
<comment type="pathway">
    <text evidence="1">Cell wall biogenesis; peptidoglycan recycling.</text>
</comment>
<dbReference type="NCBIfam" id="NF007139">
    <property type="entry name" value="PRK09585.1-3"/>
    <property type="match status" value="1"/>
</dbReference>
<dbReference type="Gene3D" id="3.30.420.40">
    <property type="match status" value="2"/>
</dbReference>
<protein>
    <recommendedName>
        <fullName evidence="1">Anhydro-N-acetylmuramic acid kinase</fullName>
        <ecNumber evidence="1">2.7.1.170</ecNumber>
    </recommendedName>
    <alternativeName>
        <fullName evidence="1">AnhMurNAc kinase</fullName>
    </alternativeName>
</protein>
<dbReference type="STRING" id="1117647.M5M_07540"/>
<sequence>MDGLFLGLMSGTSFDGIDCATVRFAADSMELVASDTLALPKPLVARLTEATNMAPMSLAELAALDAELGQCFADAARHSLPADEPLVAIGSHGQTLAHFPRGPLANSLQMGDPNRIVAATQATVVTDFRRADMALGGQGAPLAPAFHGRWMGNGGERLILNIGGMANLTRLSGNEVHAGYDVGPGNVLIDSWIRSQRGYDYDACGDWGRTGRVHAALLARLMDTPYVREPAPKSTGRELFNAAFIQQALAGLTVAPADVQATLTEFTAACVALAAESLPAADIVVCGGGARNHLLMERITYRTRRLTYSSQKIGIHPDYVEAMAFAWFAQQTLMGQPLNIATATGAGHTAVAGAIYPGKGLRFTYHES</sequence>
<dbReference type="OrthoDB" id="9763949at2"/>
<dbReference type="RefSeq" id="WP_015046872.1">
    <property type="nucleotide sequence ID" value="NC_018868.3"/>
</dbReference>
<feature type="binding site" evidence="1">
    <location>
        <begin position="11"/>
        <end position="18"/>
    </location>
    <ligand>
        <name>ATP</name>
        <dbReference type="ChEBI" id="CHEBI:30616"/>
    </ligand>
</feature>
<keyword evidence="1" id="KW-0067">ATP-binding</keyword>
<proteinExistence type="inferred from homology"/>
<keyword evidence="1 2" id="KW-0418">Kinase</keyword>
<dbReference type="HOGENOM" id="CLU_038782_0_0_6"/>
<name>K4KHX1_SIMAS</name>
<dbReference type="GO" id="GO:0006040">
    <property type="term" value="P:amino sugar metabolic process"/>
    <property type="evidence" value="ECO:0007669"/>
    <property type="project" value="InterPro"/>
</dbReference>
<dbReference type="SUPFAM" id="SSF53067">
    <property type="entry name" value="Actin-like ATPase domain"/>
    <property type="match status" value="1"/>
</dbReference>
<comment type="similarity">
    <text evidence="1">Belongs to the anhydro-N-acetylmuramic acid kinase family.</text>
</comment>
<dbReference type="InterPro" id="IPR043129">
    <property type="entry name" value="ATPase_NBD"/>
</dbReference>
<keyword evidence="1" id="KW-0547">Nucleotide-binding</keyword>
<accession>K4KHX1</accession>
<dbReference type="Proteomes" id="UP000000466">
    <property type="component" value="Chromosome"/>
</dbReference>
<dbReference type="HAMAP" id="MF_01270">
    <property type="entry name" value="AnhMurNAc_kinase"/>
    <property type="match status" value="1"/>
</dbReference>
<gene>
    <name evidence="1 2" type="primary">anmK</name>
    <name evidence="2" type="ordered locus">M5M_07540</name>
</gene>
<evidence type="ECO:0000313" key="2">
    <source>
        <dbReference type="EMBL" id="AFU98699.1"/>
    </source>
</evidence>
<comment type="function">
    <text evidence="1">Catalyzes the specific phosphorylation of 1,6-anhydro-N-acetylmuramic acid (anhMurNAc) with the simultaneous cleavage of the 1,6-anhydro ring, generating MurNAc-6-P. Is required for the utilization of anhMurNAc either imported from the medium or derived from its own cell wall murein, and thus plays a role in cell wall recycling.</text>
</comment>
<dbReference type="UniPathway" id="UPA00544"/>
<evidence type="ECO:0000313" key="3">
    <source>
        <dbReference type="Proteomes" id="UP000000466"/>
    </source>
</evidence>
<dbReference type="GO" id="GO:0097175">
    <property type="term" value="P:1,6-anhydro-N-acetyl-beta-muramic acid catabolic process"/>
    <property type="evidence" value="ECO:0007669"/>
    <property type="project" value="UniProtKB-UniRule"/>
</dbReference>
<dbReference type="eggNOG" id="COG2377">
    <property type="taxonomic scope" value="Bacteria"/>
</dbReference>
<dbReference type="UniPathway" id="UPA00343"/>
<dbReference type="KEGG" id="saga:M5M_07540"/>